<dbReference type="InterPro" id="IPR052516">
    <property type="entry name" value="N-heterocyclic_Hydroxylase"/>
</dbReference>
<dbReference type="Proteomes" id="UP000433101">
    <property type="component" value="Unassembled WGS sequence"/>
</dbReference>
<dbReference type="Pfam" id="PF20256">
    <property type="entry name" value="MoCoBD_2"/>
    <property type="match status" value="2"/>
</dbReference>
<dbReference type="InterPro" id="IPR006311">
    <property type="entry name" value="TAT_signal"/>
</dbReference>
<dbReference type="RefSeq" id="WP_160775339.1">
    <property type="nucleotide sequence ID" value="NZ_WUMV01000003.1"/>
</dbReference>
<sequence length="732" mass="77776">MLHLLDKPLAAAKPSRRSFLKLSAGAAGGLLIGLNMPYGSGAAKAAEGTAEFAQPFVHIRPDNKVVVISKHLDKGQGAATGLATLVADELDADRAQVEVEFAPSNPEVYKNLLFGLQGTGGSTAIANSFLQYREAGAAAKAMLVAAAAKQWEVDPASVTVEKGMVKHGSGKQATFGELAGAAALQDVPEKPKLKSPDEWVYIGKSFPRVDTKMKTVGAPSTYGMDVQHENMLVAVLARPPKFGSVPKTFDASEAKKVKGVIDVISVPSGVAVLAESTWPAIKARDLVEVEWDESAAETRSSSEMLADLKSMTGEPGLEAHVHGDAEAGLANAAKIVEADYTFPFLAHAPMEPLDATILFDGKSATVWTGSQLQTIDHNVTAGVLGLSPENVKIETLWAGGSFGRRAQPDSHPVAEAAHLAKAWADAGNAPRPIKVVWTREDDIKGGYYRPMVAHKVRVGLDADGNPLGWHHRVASKSILIGSPFEQFLVKEGVDETTAEGVTDMTYTVPGIRVEVHNAKTAVPVLWWRSVGHTHTAYVMETMIDRLAREAGKDPVDYRMALLKDDPRKLGVLKLAAEKAGWGDPLPQGRYRGVAVQKSFNTYVAEVAEISFREDGTVKVEKVTCAADCGIPVNPDNIRAQVEGAVGYGLGAILRNEITLTDGEVDQANFDTYLPIRISDMPQVEVHIVPSTEAPTGIGEPGTPPVGPAVANAIAAAKGEWVSELPLSKHGLA</sequence>
<dbReference type="InterPro" id="IPR012368">
    <property type="entry name" value="OxRdtase_Mopterin-bd_su_IorB"/>
</dbReference>
<evidence type="ECO:0000259" key="1">
    <source>
        <dbReference type="SMART" id="SM01008"/>
    </source>
</evidence>
<dbReference type="Pfam" id="PF02738">
    <property type="entry name" value="MoCoBD_1"/>
    <property type="match status" value="1"/>
</dbReference>
<proteinExistence type="predicted"/>
<feature type="domain" description="Aldehyde oxidase/xanthine dehydrogenase a/b hammerhead" evidence="1">
    <location>
        <begin position="220"/>
        <end position="295"/>
    </location>
</feature>
<dbReference type="EMBL" id="WUMV01000003">
    <property type="protein sequence ID" value="MXN65125.1"/>
    <property type="molecule type" value="Genomic_DNA"/>
</dbReference>
<dbReference type="AlphaFoldDB" id="A0A7X3LU64"/>
<dbReference type="InterPro" id="IPR019546">
    <property type="entry name" value="TAT_signal_bac_arc"/>
</dbReference>
<keyword evidence="3" id="KW-1185">Reference proteome</keyword>
<evidence type="ECO:0000313" key="2">
    <source>
        <dbReference type="EMBL" id="MXN65125.1"/>
    </source>
</evidence>
<dbReference type="NCBIfam" id="TIGR01409">
    <property type="entry name" value="TAT_signal_seq"/>
    <property type="match status" value="1"/>
</dbReference>
<dbReference type="GO" id="GO:0016491">
    <property type="term" value="F:oxidoreductase activity"/>
    <property type="evidence" value="ECO:0007669"/>
    <property type="project" value="InterPro"/>
</dbReference>
<dbReference type="PIRSF" id="PIRSF036389">
    <property type="entry name" value="IOR_B"/>
    <property type="match status" value="1"/>
</dbReference>
<dbReference type="InterPro" id="IPR046867">
    <property type="entry name" value="AldOxase/xan_DH_MoCoBD2"/>
</dbReference>
<dbReference type="InterPro" id="IPR000674">
    <property type="entry name" value="Ald_Oxase/Xan_DH_a/b"/>
</dbReference>
<dbReference type="Gene3D" id="3.90.1170.50">
    <property type="entry name" value="Aldehyde oxidase/xanthine dehydrogenase, a/b hammerhead"/>
    <property type="match status" value="1"/>
</dbReference>
<dbReference type="Gene3D" id="3.30.365.10">
    <property type="entry name" value="Aldehyde oxidase/xanthine dehydrogenase, molybdopterin binding domain"/>
    <property type="match status" value="4"/>
</dbReference>
<dbReference type="PANTHER" id="PTHR47495">
    <property type="entry name" value="ALDEHYDE DEHYDROGENASE"/>
    <property type="match status" value="1"/>
</dbReference>
<dbReference type="SMART" id="SM01008">
    <property type="entry name" value="Ald_Xan_dh_C"/>
    <property type="match status" value="1"/>
</dbReference>
<accession>A0A7X3LU64</accession>
<protein>
    <submittedName>
        <fullName evidence="2">Molybdopterin-dependent oxidoreductase</fullName>
    </submittedName>
</protein>
<dbReference type="SUPFAM" id="SSF56003">
    <property type="entry name" value="Molybdenum cofactor-binding domain"/>
    <property type="match status" value="2"/>
</dbReference>
<dbReference type="InterPro" id="IPR037165">
    <property type="entry name" value="AldOxase/xan_DH_Mopterin-bd_sf"/>
</dbReference>
<comment type="caution">
    <text evidence="2">The sequence shown here is derived from an EMBL/GenBank/DDBJ whole genome shotgun (WGS) entry which is preliminary data.</text>
</comment>
<name>A0A7X3LU64_9HYPH</name>
<organism evidence="2 3">
    <name type="scientific">Stappia sediminis</name>
    <dbReference type="NCBI Taxonomy" id="2692190"/>
    <lineage>
        <taxon>Bacteria</taxon>
        <taxon>Pseudomonadati</taxon>
        <taxon>Pseudomonadota</taxon>
        <taxon>Alphaproteobacteria</taxon>
        <taxon>Hyphomicrobiales</taxon>
        <taxon>Stappiaceae</taxon>
        <taxon>Stappia</taxon>
    </lineage>
</organism>
<dbReference type="PANTHER" id="PTHR47495:SF2">
    <property type="entry name" value="ALDEHYDE DEHYDROGENASE"/>
    <property type="match status" value="1"/>
</dbReference>
<dbReference type="InterPro" id="IPR008274">
    <property type="entry name" value="AldOxase/xan_DH_MoCoBD1"/>
</dbReference>
<dbReference type="PROSITE" id="PS51318">
    <property type="entry name" value="TAT"/>
    <property type="match status" value="1"/>
</dbReference>
<evidence type="ECO:0000313" key="3">
    <source>
        <dbReference type="Proteomes" id="UP000433101"/>
    </source>
</evidence>
<reference evidence="2 3" key="1">
    <citation type="submission" date="2019-12" db="EMBL/GenBank/DDBJ databases">
        <authorList>
            <person name="Li M."/>
        </authorList>
    </citation>
    <scope>NUCLEOTIDE SEQUENCE [LARGE SCALE GENOMIC DNA]</scope>
    <source>
        <strain evidence="2 3">GBMRC 2046</strain>
    </source>
</reference>
<gene>
    <name evidence="2" type="ORF">GR183_09415</name>
</gene>